<evidence type="ECO:0000256" key="2">
    <source>
        <dbReference type="ARBA" id="ARBA00023125"/>
    </source>
</evidence>
<sequence length="252" mass="29200">MNTYKTSEIAKIVGIHPNTVRLYEEIGFIPKVNRLENGYRVFTDLHIKQFKIARRALSIEVLQNGLRKRAIEIITTSAKMDYDKSLMLVKDYINQLDMEINNAEEAITITKKLLNQDYELNGKVLKRKEVSALLDISIDTLRNWEMNGLIKIKRKENGYRIYNDEDIRKLKIIRTLRCANYSLSSILRMLNELSVDPDIDIKEVIGMRENDEDIITACDKLLKSLSTAKVNALIIKEEIAKLKIDYKNNPPL</sequence>
<keyword evidence="1" id="KW-0805">Transcription regulation</keyword>
<evidence type="ECO:0000313" key="6">
    <source>
        <dbReference type="Proteomes" id="UP000261212"/>
    </source>
</evidence>
<feature type="domain" description="HTH merR-type" evidence="4">
    <location>
        <begin position="128"/>
        <end position="192"/>
    </location>
</feature>
<dbReference type="SUPFAM" id="SSF46955">
    <property type="entry name" value="Putative DNA-binding domain"/>
    <property type="match status" value="2"/>
</dbReference>
<gene>
    <name evidence="5" type="ORF">DW687_07400</name>
</gene>
<dbReference type="Gene3D" id="1.10.1660.10">
    <property type="match status" value="2"/>
</dbReference>
<name>A0A3E3DZ61_9FIRM</name>
<dbReference type="Proteomes" id="UP000261212">
    <property type="component" value="Unassembled WGS sequence"/>
</dbReference>
<keyword evidence="2" id="KW-0238">DNA-binding</keyword>
<proteinExistence type="predicted"/>
<dbReference type="GO" id="GO:0003700">
    <property type="term" value="F:DNA-binding transcription factor activity"/>
    <property type="evidence" value="ECO:0007669"/>
    <property type="project" value="InterPro"/>
</dbReference>
<protein>
    <submittedName>
        <fullName evidence="5">MerR family transcriptional regulator</fullName>
    </submittedName>
</protein>
<organism evidence="5 6">
    <name type="scientific">Anaerofustis stercorihominis</name>
    <dbReference type="NCBI Taxonomy" id="214853"/>
    <lineage>
        <taxon>Bacteria</taxon>
        <taxon>Bacillati</taxon>
        <taxon>Bacillota</taxon>
        <taxon>Clostridia</taxon>
        <taxon>Eubacteriales</taxon>
        <taxon>Eubacteriaceae</taxon>
        <taxon>Anaerofustis</taxon>
    </lineage>
</organism>
<dbReference type="PANTHER" id="PTHR30204:SF94">
    <property type="entry name" value="HEAVY METAL-DEPENDENT TRANSCRIPTIONAL REGULATOR HI_0293-RELATED"/>
    <property type="match status" value="1"/>
</dbReference>
<evidence type="ECO:0000313" key="5">
    <source>
        <dbReference type="EMBL" id="RGD74574.1"/>
    </source>
</evidence>
<dbReference type="Pfam" id="PF13411">
    <property type="entry name" value="MerR_1"/>
    <property type="match status" value="1"/>
</dbReference>
<dbReference type="PROSITE" id="PS50937">
    <property type="entry name" value="HTH_MERR_2"/>
    <property type="match status" value="2"/>
</dbReference>
<dbReference type="SMART" id="SM00422">
    <property type="entry name" value="HTH_MERR"/>
    <property type="match status" value="2"/>
</dbReference>
<evidence type="ECO:0000256" key="1">
    <source>
        <dbReference type="ARBA" id="ARBA00023015"/>
    </source>
</evidence>
<comment type="caution">
    <text evidence="5">The sequence shown here is derived from an EMBL/GenBank/DDBJ whole genome shotgun (WGS) entry which is preliminary data.</text>
</comment>
<dbReference type="AlphaFoldDB" id="A0A3E3DZ61"/>
<feature type="domain" description="HTH merR-type" evidence="4">
    <location>
        <begin position="3"/>
        <end position="60"/>
    </location>
</feature>
<dbReference type="Pfam" id="PF00376">
    <property type="entry name" value="MerR"/>
    <property type="match status" value="1"/>
</dbReference>
<keyword evidence="3" id="KW-0804">Transcription</keyword>
<dbReference type="InterPro" id="IPR047057">
    <property type="entry name" value="MerR_fam"/>
</dbReference>
<dbReference type="GO" id="GO:0003677">
    <property type="term" value="F:DNA binding"/>
    <property type="evidence" value="ECO:0007669"/>
    <property type="project" value="UniProtKB-KW"/>
</dbReference>
<dbReference type="InterPro" id="IPR009061">
    <property type="entry name" value="DNA-bd_dom_put_sf"/>
</dbReference>
<evidence type="ECO:0000256" key="3">
    <source>
        <dbReference type="ARBA" id="ARBA00023163"/>
    </source>
</evidence>
<accession>A0A3E3DZ61</accession>
<evidence type="ECO:0000259" key="4">
    <source>
        <dbReference type="PROSITE" id="PS50937"/>
    </source>
</evidence>
<dbReference type="PROSITE" id="PS00552">
    <property type="entry name" value="HTH_MERR_1"/>
    <property type="match status" value="1"/>
</dbReference>
<dbReference type="RefSeq" id="WP_117532265.1">
    <property type="nucleotide sequence ID" value="NZ_QUSM01000003.1"/>
</dbReference>
<dbReference type="InterPro" id="IPR000551">
    <property type="entry name" value="MerR-type_HTH_dom"/>
</dbReference>
<dbReference type="EMBL" id="QUSM01000003">
    <property type="protein sequence ID" value="RGD74574.1"/>
    <property type="molecule type" value="Genomic_DNA"/>
</dbReference>
<dbReference type="CDD" id="cd00592">
    <property type="entry name" value="HTH_MerR-like"/>
    <property type="match status" value="1"/>
</dbReference>
<reference evidence="5 6" key="1">
    <citation type="submission" date="2018-08" db="EMBL/GenBank/DDBJ databases">
        <title>A genome reference for cultivated species of the human gut microbiota.</title>
        <authorList>
            <person name="Zou Y."/>
            <person name="Xue W."/>
            <person name="Luo G."/>
        </authorList>
    </citation>
    <scope>NUCLEOTIDE SEQUENCE [LARGE SCALE GENOMIC DNA]</scope>
    <source>
        <strain evidence="5 6">AM25-6</strain>
    </source>
</reference>
<dbReference type="PANTHER" id="PTHR30204">
    <property type="entry name" value="REDOX-CYCLING DRUG-SENSING TRANSCRIPTIONAL ACTIVATOR SOXR"/>
    <property type="match status" value="1"/>
</dbReference>